<dbReference type="AlphaFoldDB" id="A0A834LQX9"/>
<comment type="caution">
    <text evidence="1">The sequence shown here is derived from an EMBL/GenBank/DDBJ whole genome shotgun (WGS) entry which is preliminary data.</text>
</comment>
<proteinExistence type="predicted"/>
<dbReference type="OrthoDB" id="1728873at2759"/>
<protein>
    <submittedName>
        <fullName evidence="1">Uncharacterized protein</fullName>
    </submittedName>
</protein>
<sequence>MGIGPAGGDNIAKYSTEYIEIVTVISEVAEISKSFYNLITYIYELGWGQSFHFSPSIRGTDRDSTSLHEDMAVNLILVSPDLGCGIGGPMQAITERFNGDDEDLVGAVEEPVGHPLFNVKDV</sequence>
<gene>
    <name evidence="1" type="ORF">RHSIM_Rhsim05G0164000</name>
</gene>
<dbReference type="EMBL" id="WJXA01000005">
    <property type="protein sequence ID" value="KAF7144085.1"/>
    <property type="molecule type" value="Genomic_DNA"/>
</dbReference>
<keyword evidence="2" id="KW-1185">Reference proteome</keyword>
<evidence type="ECO:0000313" key="1">
    <source>
        <dbReference type="EMBL" id="KAF7144085.1"/>
    </source>
</evidence>
<accession>A0A834LQX9</accession>
<dbReference type="Proteomes" id="UP000626092">
    <property type="component" value="Unassembled WGS sequence"/>
</dbReference>
<dbReference type="PANTHER" id="PTHR44742">
    <property type="match status" value="1"/>
</dbReference>
<organism evidence="1 2">
    <name type="scientific">Rhododendron simsii</name>
    <name type="common">Sims's rhododendron</name>
    <dbReference type="NCBI Taxonomy" id="118357"/>
    <lineage>
        <taxon>Eukaryota</taxon>
        <taxon>Viridiplantae</taxon>
        <taxon>Streptophyta</taxon>
        <taxon>Embryophyta</taxon>
        <taxon>Tracheophyta</taxon>
        <taxon>Spermatophyta</taxon>
        <taxon>Magnoliopsida</taxon>
        <taxon>eudicotyledons</taxon>
        <taxon>Gunneridae</taxon>
        <taxon>Pentapetalae</taxon>
        <taxon>asterids</taxon>
        <taxon>Ericales</taxon>
        <taxon>Ericaceae</taxon>
        <taxon>Ericoideae</taxon>
        <taxon>Rhodoreae</taxon>
        <taxon>Rhododendron</taxon>
    </lineage>
</organism>
<name>A0A834LQX9_RHOSS</name>
<reference evidence="1" key="1">
    <citation type="submission" date="2019-11" db="EMBL/GenBank/DDBJ databases">
        <authorList>
            <person name="Liu Y."/>
            <person name="Hou J."/>
            <person name="Li T.-Q."/>
            <person name="Guan C.-H."/>
            <person name="Wu X."/>
            <person name="Wu H.-Z."/>
            <person name="Ling F."/>
            <person name="Zhang R."/>
            <person name="Shi X.-G."/>
            <person name="Ren J.-P."/>
            <person name="Chen E.-F."/>
            <person name="Sun J.-M."/>
        </authorList>
    </citation>
    <scope>NUCLEOTIDE SEQUENCE</scope>
    <source>
        <strain evidence="1">Adult_tree_wgs_1</strain>
        <tissue evidence="1">Leaves</tissue>
    </source>
</reference>
<evidence type="ECO:0000313" key="2">
    <source>
        <dbReference type="Proteomes" id="UP000626092"/>
    </source>
</evidence>
<dbReference type="PANTHER" id="PTHR44742:SF2">
    <property type="entry name" value="24-METHYLENESTEROL C-METHYLTRANSFERASE 2"/>
    <property type="match status" value="1"/>
</dbReference>